<dbReference type="GeneID" id="37022345"/>
<dbReference type="FunCoup" id="A0A316V788">
    <property type="interactions" value="793"/>
</dbReference>
<keyword evidence="4" id="KW-1185">Reference proteome</keyword>
<evidence type="ECO:0000259" key="2">
    <source>
        <dbReference type="Pfam" id="PF14630"/>
    </source>
</evidence>
<dbReference type="AlphaFoldDB" id="A0A316V788"/>
<feature type="compositionally biased region" description="Basic residues" evidence="1">
    <location>
        <begin position="379"/>
        <end position="399"/>
    </location>
</feature>
<organism evidence="3 4">
    <name type="scientific">Meira miltonrushii</name>
    <dbReference type="NCBI Taxonomy" id="1280837"/>
    <lineage>
        <taxon>Eukaryota</taxon>
        <taxon>Fungi</taxon>
        <taxon>Dikarya</taxon>
        <taxon>Basidiomycota</taxon>
        <taxon>Ustilaginomycotina</taxon>
        <taxon>Exobasidiomycetes</taxon>
        <taxon>Exobasidiales</taxon>
        <taxon>Brachybasidiaceae</taxon>
        <taxon>Meira</taxon>
    </lineage>
</organism>
<dbReference type="GO" id="GO:0005664">
    <property type="term" value="C:nuclear origin of replication recognition complex"/>
    <property type="evidence" value="ECO:0007669"/>
    <property type="project" value="TreeGrafter"/>
</dbReference>
<proteinExistence type="predicted"/>
<feature type="domain" description="Origin recognition complex subunit 5 C-terminal" evidence="2">
    <location>
        <begin position="335"/>
        <end position="526"/>
    </location>
</feature>
<dbReference type="Pfam" id="PF14630">
    <property type="entry name" value="ORC5_C"/>
    <property type="match status" value="1"/>
</dbReference>
<accession>A0A316V788</accession>
<sequence>MSIAIGHGEQERELLYLLQDASQPIPSSIHIHDTANGQAVLEKVIGQIDANLLEIDPLLCPTPQLLFNRIYKGFATNATSSDLSSKGVFGDGSTDAMLHAIRAQLQKYQESAPGSKQQRFIIILKRADRMRDLWPEEISNVLFSMAKTFSMQGSFCLITISHLAISHFRASKGPGTHATPPDSIVIRCGRLPKEEVLEYLDGDFDQLVSQSTSTTVAKDQLRTLFDTYTSLAYDAFAAEIRDLHEIRLLTCCVWHPFIRPVLNGVMPASQLHSLLVRSSSLFRYALEQLHTRRMNPLEWIESSIKQVDEIGAQNRLQISQDFGKSNYSTLQSRSLLTSLVVLAAFLASYNPARLDVRYFVRDESAIIINSFKSTDGKSPRKRKRGGAFRKTNTKRKLGKRSGAMNRSEETLLSRQELLGPRSFTLDRMLNIVQALAVEVAPDLHSSSSGRRKGDVVALQDCQDEWEVRSKGNAVLETFNDLIKMGLIVRTSAIERIDVVTTFRVNTGREMAIAMAKNVHLNIEEWIYG</sequence>
<dbReference type="PANTHER" id="PTHR12705">
    <property type="entry name" value="ORIGIN RECOGNITION COMPLEX SUBUNIT 5"/>
    <property type="match status" value="1"/>
</dbReference>
<dbReference type="EMBL" id="KZ819606">
    <property type="protein sequence ID" value="PWN32073.1"/>
    <property type="molecule type" value="Genomic_DNA"/>
</dbReference>
<dbReference type="OrthoDB" id="365981at2759"/>
<evidence type="ECO:0000313" key="3">
    <source>
        <dbReference type="EMBL" id="PWN32073.1"/>
    </source>
</evidence>
<feature type="region of interest" description="Disordered" evidence="1">
    <location>
        <begin position="374"/>
        <end position="406"/>
    </location>
</feature>
<dbReference type="PANTHER" id="PTHR12705:SF0">
    <property type="entry name" value="ORIGIN RECOGNITION COMPLEX SUBUNIT 5"/>
    <property type="match status" value="1"/>
</dbReference>
<dbReference type="Proteomes" id="UP000245771">
    <property type="component" value="Unassembled WGS sequence"/>
</dbReference>
<evidence type="ECO:0000256" key="1">
    <source>
        <dbReference type="SAM" id="MobiDB-lite"/>
    </source>
</evidence>
<protein>
    <recommendedName>
        <fullName evidence="2">Origin recognition complex subunit 5 C-terminal domain-containing protein</fullName>
    </recommendedName>
</protein>
<evidence type="ECO:0000313" key="4">
    <source>
        <dbReference type="Proteomes" id="UP000245771"/>
    </source>
</evidence>
<dbReference type="STRING" id="1280837.A0A316V788"/>
<dbReference type="InParanoid" id="A0A316V788"/>
<gene>
    <name evidence="3" type="ORF">FA14DRAFT_174919</name>
</gene>
<dbReference type="RefSeq" id="XP_025352375.1">
    <property type="nucleotide sequence ID" value="XM_025500564.1"/>
</dbReference>
<dbReference type="GO" id="GO:0006270">
    <property type="term" value="P:DNA replication initiation"/>
    <property type="evidence" value="ECO:0007669"/>
    <property type="project" value="TreeGrafter"/>
</dbReference>
<dbReference type="InterPro" id="IPR020796">
    <property type="entry name" value="ORC5"/>
</dbReference>
<reference evidence="3 4" key="1">
    <citation type="journal article" date="2018" name="Mol. Biol. Evol.">
        <title>Broad Genomic Sampling Reveals a Smut Pathogenic Ancestry of the Fungal Clade Ustilaginomycotina.</title>
        <authorList>
            <person name="Kijpornyongpan T."/>
            <person name="Mondo S.J."/>
            <person name="Barry K."/>
            <person name="Sandor L."/>
            <person name="Lee J."/>
            <person name="Lipzen A."/>
            <person name="Pangilinan J."/>
            <person name="LaButti K."/>
            <person name="Hainaut M."/>
            <person name="Henrissat B."/>
            <person name="Grigoriev I.V."/>
            <person name="Spatafora J.W."/>
            <person name="Aime M.C."/>
        </authorList>
    </citation>
    <scope>NUCLEOTIDE SEQUENCE [LARGE SCALE GENOMIC DNA]</scope>
    <source>
        <strain evidence="3 4">MCA 3882</strain>
    </source>
</reference>
<dbReference type="InterPro" id="IPR047088">
    <property type="entry name" value="ORC5_C"/>
</dbReference>
<name>A0A316V788_9BASI</name>
<dbReference type="GO" id="GO:0003688">
    <property type="term" value="F:DNA replication origin binding"/>
    <property type="evidence" value="ECO:0007669"/>
    <property type="project" value="TreeGrafter"/>
</dbReference>